<gene>
    <name evidence="4" type="ORF">CHC_T00003359001</name>
</gene>
<proteinExistence type="predicted"/>
<feature type="compositionally biased region" description="Low complexity" evidence="2">
    <location>
        <begin position="411"/>
        <end position="421"/>
    </location>
</feature>
<dbReference type="EMBL" id="HG001704">
    <property type="protein sequence ID" value="CDF34656.1"/>
    <property type="molecule type" value="Genomic_DNA"/>
</dbReference>
<reference evidence="5" key="1">
    <citation type="journal article" date="2013" name="Proc. Natl. Acad. Sci. U.S.A.">
        <title>Genome structure and metabolic features in the red seaweed Chondrus crispus shed light on evolution of the Archaeplastida.</title>
        <authorList>
            <person name="Collen J."/>
            <person name="Porcel B."/>
            <person name="Carre W."/>
            <person name="Ball S.G."/>
            <person name="Chaparro C."/>
            <person name="Tonon T."/>
            <person name="Barbeyron T."/>
            <person name="Michel G."/>
            <person name="Noel B."/>
            <person name="Valentin K."/>
            <person name="Elias M."/>
            <person name="Artiguenave F."/>
            <person name="Arun A."/>
            <person name="Aury J.M."/>
            <person name="Barbosa-Neto J.F."/>
            <person name="Bothwell J.H."/>
            <person name="Bouget F.Y."/>
            <person name="Brillet L."/>
            <person name="Cabello-Hurtado F."/>
            <person name="Capella-Gutierrez S."/>
            <person name="Charrier B."/>
            <person name="Cladiere L."/>
            <person name="Cock J.M."/>
            <person name="Coelho S.M."/>
            <person name="Colleoni C."/>
            <person name="Czjzek M."/>
            <person name="Da Silva C."/>
            <person name="Delage L."/>
            <person name="Denoeud F."/>
            <person name="Deschamps P."/>
            <person name="Dittami S.M."/>
            <person name="Gabaldon T."/>
            <person name="Gachon C.M."/>
            <person name="Groisillier A."/>
            <person name="Herve C."/>
            <person name="Jabbari K."/>
            <person name="Katinka M."/>
            <person name="Kloareg B."/>
            <person name="Kowalczyk N."/>
            <person name="Labadie K."/>
            <person name="Leblanc C."/>
            <person name="Lopez P.J."/>
            <person name="McLachlan D.H."/>
            <person name="Meslet-Cladiere L."/>
            <person name="Moustafa A."/>
            <person name="Nehr Z."/>
            <person name="Nyvall Collen P."/>
            <person name="Panaud O."/>
            <person name="Partensky F."/>
            <person name="Poulain J."/>
            <person name="Rensing S.A."/>
            <person name="Rousvoal S."/>
            <person name="Samson G."/>
            <person name="Symeonidi A."/>
            <person name="Weissenbach J."/>
            <person name="Zambounis A."/>
            <person name="Wincker P."/>
            <person name="Boyen C."/>
        </authorList>
    </citation>
    <scope>NUCLEOTIDE SEQUENCE [LARGE SCALE GENOMIC DNA]</scope>
    <source>
        <strain evidence="5">cv. Stackhouse</strain>
    </source>
</reference>
<protein>
    <submittedName>
        <fullName evidence="4">Uncharacterized protein</fullName>
    </submittedName>
</protein>
<dbReference type="Proteomes" id="UP000012073">
    <property type="component" value="Unassembled WGS sequence"/>
</dbReference>
<feature type="transmembrane region" description="Helical" evidence="3">
    <location>
        <begin position="363"/>
        <end position="384"/>
    </location>
</feature>
<dbReference type="KEGG" id="ccp:CHC_T00003359001"/>
<sequence>MDVGSSQLRDGAQAGTVYRAGTGLSAEQIFFTRDRHFESDNSRNHVGAMQRAATQGCLFIAVLSLAYCCAAAEKHRVLRTAETSKETLTIKNKLATAEGRVTDLISRLDSVSDDASRAKNEIHTTLMEVWQVVDLLGKDRCGEVVDKVRVAQKKAENKATEQEEEIREHLKSIENLKLQLAKDGDSVNSLQTEIKAERSRREVLETEARDLRDKLHWASAVSNETEKYELVAERLQRLLVVVTERTNLLNRILTMVGDAHNGFSEWRKEISSLSTVVRDAERDFSGGYQSAAVEGLRRHTIDLENRLSQALKGRDTLSDERTVLRRSIEALQKKISSAGGIMGGTGKSERERIVVQTDSGTSMLGVVTLCLISVCTGAVAVFLLSSQRGSSNATQTAEKYGFTPTSASRTSPGFPSGGPSPLQYANPGSASRTPGSRGSTPRRY</sequence>
<keyword evidence="5" id="KW-1185">Reference proteome</keyword>
<name>R7QB57_CHOCR</name>
<evidence type="ECO:0000256" key="2">
    <source>
        <dbReference type="SAM" id="MobiDB-lite"/>
    </source>
</evidence>
<dbReference type="Gramene" id="CDF34656">
    <property type="protein sequence ID" value="CDF34656"/>
    <property type="gene ID" value="CHC_T00003359001"/>
</dbReference>
<organism evidence="4 5">
    <name type="scientific">Chondrus crispus</name>
    <name type="common">Carrageen Irish moss</name>
    <name type="synonym">Polymorpha crispa</name>
    <dbReference type="NCBI Taxonomy" id="2769"/>
    <lineage>
        <taxon>Eukaryota</taxon>
        <taxon>Rhodophyta</taxon>
        <taxon>Florideophyceae</taxon>
        <taxon>Rhodymeniophycidae</taxon>
        <taxon>Gigartinales</taxon>
        <taxon>Gigartinaceae</taxon>
        <taxon>Chondrus</taxon>
    </lineage>
</organism>
<evidence type="ECO:0000256" key="3">
    <source>
        <dbReference type="SAM" id="Phobius"/>
    </source>
</evidence>
<feature type="region of interest" description="Disordered" evidence="2">
    <location>
        <begin position="393"/>
        <end position="444"/>
    </location>
</feature>
<evidence type="ECO:0000313" key="5">
    <source>
        <dbReference type="Proteomes" id="UP000012073"/>
    </source>
</evidence>
<dbReference type="RefSeq" id="XP_005714475.1">
    <property type="nucleotide sequence ID" value="XM_005714418.1"/>
</dbReference>
<dbReference type="OrthoDB" id="10413277at2759"/>
<keyword evidence="1" id="KW-0175">Coiled coil</keyword>
<feature type="compositionally biased region" description="Polar residues" evidence="2">
    <location>
        <begin position="393"/>
        <end position="410"/>
    </location>
</feature>
<dbReference type="AlphaFoldDB" id="R7QB57"/>
<keyword evidence="3" id="KW-0472">Membrane</keyword>
<feature type="compositionally biased region" description="Polar residues" evidence="2">
    <location>
        <begin position="426"/>
        <end position="444"/>
    </location>
</feature>
<feature type="coiled-coil region" evidence="1">
    <location>
        <begin position="145"/>
        <end position="214"/>
    </location>
</feature>
<evidence type="ECO:0000313" key="4">
    <source>
        <dbReference type="EMBL" id="CDF34656.1"/>
    </source>
</evidence>
<dbReference type="GeneID" id="17322191"/>
<evidence type="ECO:0000256" key="1">
    <source>
        <dbReference type="SAM" id="Coils"/>
    </source>
</evidence>
<keyword evidence="3" id="KW-0812">Transmembrane</keyword>
<keyword evidence="3" id="KW-1133">Transmembrane helix</keyword>
<accession>R7QB57</accession>